<feature type="region of interest" description="Disordered" evidence="8">
    <location>
        <begin position="714"/>
        <end position="756"/>
    </location>
</feature>
<evidence type="ECO:0000256" key="1">
    <source>
        <dbReference type="ARBA" id="ARBA00004370"/>
    </source>
</evidence>
<dbReference type="InterPro" id="IPR053213">
    <property type="entry name" value="RLP29"/>
</dbReference>
<feature type="region of interest" description="Disordered" evidence="8">
    <location>
        <begin position="607"/>
        <end position="627"/>
    </location>
</feature>
<evidence type="ECO:0000256" key="3">
    <source>
        <dbReference type="ARBA" id="ARBA00022614"/>
    </source>
</evidence>
<keyword evidence="12" id="KW-1185">Reference proteome</keyword>
<feature type="region of interest" description="Disordered" evidence="8">
    <location>
        <begin position="644"/>
        <end position="687"/>
    </location>
</feature>
<sequence>MYVALEQILSSSTKFTNFEGAQGAPTSDPLAGNAASDARALLQLQSALRANLSGWSGDNACSGQWTGVTCAGDSRVISVTLTGMGLAGTLPASLTQLTRLQNLNMSRNAIGGSLPLEWGWERAFMQVATLTLDGNRLTGPLPETYGRPGAWEALQALVVDDNQLTGALPPAWGQPGAMPALSLLAARNNSLSGALPGNWGSGARSLPALSILSLDRNRLNGPLPDSWAAGWPSLSLLSLSSNSLWGGLPGSWGGPNAFLRLQILRLASNYFSGPLPAAWASQGAFPFMRGSRNGMVLGPGNGNLTGPVPASAPFAVLQALGSNAYAPCTSLPCTVATAPAPAPLAAAAAAIAPAPAPLPAAAAAVPAPAAAMPAPGAAVPAPAAAQPQAPAPAPARGRTVVATYNLVGGGLNPLPPTVAYALVASVNKTLAPLAGSITDISIGRTTDLANAQAEPAFGVQRAARRLAQAQPPAGAQVQVLVQTAGDAPADTVQQTVNALAAAQASGQTLADLKTAGASVGSLSTGPLPAPAPAAAGSPPLSAPAPAPLATADARSSSAAIPMSPQGGSGGGGLSGGAIAGIVIVVIAALALAAACFTYYRRRRNAAPLASSHAGPRGRPSGLAWSSLKGRLSRPPAFWTRGNATKAAPAKAAPGYEPPSSPSHNPSTYPTSAASAAPPAGVGAGAMPAPMASKQNVIPYQQYRRSRLEAIRSDLGISGGGAAGMASHAEPGAGAEAPGARPSDRYRYREPGSNAPR</sequence>
<evidence type="ECO:0000256" key="4">
    <source>
        <dbReference type="ARBA" id="ARBA00022692"/>
    </source>
</evidence>
<proteinExistence type="predicted"/>
<comment type="caution">
    <text evidence="11">The sequence shown here is derived from an EMBL/GenBank/DDBJ whole genome shotgun (WGS) entry which is preliminary data.</text>
</comment>
<dbReference type="SUPFAM" id="SSF52058">
    <property type="entry name" value="L domain-like"/>
    <property type="match status" value="1"/>
</dbReference>
<dbReference type="Pfam" id="PF08263">
    <property type="entry name" value="LRRNT_2"/>
    <property type="match status" value="1"/>
</dbReference>
<keyword evidence="4 9" id="KW-0812">Transmembrane</keyword>
<evidence type="ECO:0000313" key="11">
    <source>
        <dbReference type="EMBL" id="KAK9839625.1"/>
    </source>
</evidence>
<organism evidence="11 12">
    <name type="scientific">Elliptochloris bilobata</name>
    <dbReference type="NCBI Taxonomy" id="381761"/>
    <lineage>
        <taxon>Eukaryota</taxon>
        <taxon>Viridiplantae</taxon>
        <taxon>Chlorophyta</taxon>
        <taxon>core chlorophytes</taxon>
        <taxon>Trebouxiophyceae</taxon>
        <taxon>Trebouxiophyceae incertae sedis</taxon>
        <taxon>Elliptochloris clade</taxon>
        <taxon>Elliptochloris</taxon>
    </lineage>
</organism>
<dbReference type="PANTHER" id="PTHR48009:SF4">
    <property type="entry name" value="LEUCINE-RICH REPEAT (LRR) FAMILY PROTEIN"/>
    <property type="match status" value="1"/>
</dbReference>
<feature type="compositionally biased region" description="Low complexity" evidence="8">
    <location>
        <begin position="723"/>
        <end position="739"/>
    </location>
</feature>
<evidence type="ECO:0000313" key="12">
    <source>
        <dbReference type="Proteomes" id="UP001445335"/>
    </source>
</evidence>
<protein>
    <recommendedName>
        <fullName evidence="10">Leucine-rich repeat-containing N-terminal plant-type domain-containing protein</fullName>
    </recommendedName>
</protein>
<keyword evidence="6 9" id="KW-1133">Transmembrane helix</keyword>
<dbReference type="FunFam" id="3.80.10.10:FF:000129">
    <property type="entry name" value="Leucine-rich repeat receptor-like kinase"/>
    <property type="match status" value="1"/>
</dbReference>
<comment type="subcellular location">
    <subcellularLocation>
        <location evidence="2">Cytoplasm</location>
        <location evidence="2">Cytoskeleton</location>
        <location evidence="2">Cilium axoneme</location>
    </subcellularLocation>
    <subcellularLocation>
        <location evidence="1">Membrane</location>
    </subcellularLocation>
</comment>
<evidence type="ECO:0000256" key="6">
    <source>
        <dbReference type="ARBA" id="ARBA00022989"/>
    </source>
</evidence>
<evidence type="ECO:0000259" key="10">
    <source>
        <dbReference type="Pfam" id="PF08263"/>
    </source>
</evidence>
<keyword evidence="3" id="KW-0433">Leucine-rich repeat</keyword>
<feature type="compositionally biased region" description="Low complexity" evidence="8">
    <location>
        <begin position="529"/>
        <end position="539"/>
    </location>
</feature>
<feature type="compositionally biased region" description="Low complexity" evidence="8">
    <location>
        <begin position="644"/>
        <end position="653"/>
    </location>
</feature>
<dbReference type="InterPro" id="IPR032675">
    <property type="entry name" value="LRR_dom_sf"/>
</dbReference>
<gene>
    <name evidence="11" type="ORF">WJX81_001514</name>
</gene>
<evidence type="ECO:0000256" key="2">
    <source>
        <dbReference type="ARBA" id="ARBA00004430"/>
    </source>
</evidence>
<feature type="domain" description="Leucine-rich repeat-containing N-terminal plant-type" evidence="10">
    <location>
        <begin position="35"/>
        <end position="70"/>
    </location>
</feature>
<feature type="transmembrane region" description="Helical" evidence="9">
    <location>
        <begin position="577"/>
        <end position="599"/>
    </location>
</feature>
<evidence type="ECO:0000256" key="5">
    <source>
        <dbReference type="ARBA" id="ARBA00022737"/>
    </source>
</evidence>
<evidence type="ECO:0000256" key="9">
    <source>
        <dbReference type="SAM" id="Phobius"/>
    </source>
</evidence>
<dbReference type="InterPro" id="IPR013210">
    <property type="entry name" value="LRR_N_plant-typ"/>
</dbReference>
<keyword evidence="7 9" id="KW-0472">Membrane</keyword>
<evidence type="ECO:0000256" key="8">
    <source>
        <dbReference type="SAM" id="MobiDB-lite"/>
    </source>
</evidence>
<evidence type="ECO:0000256" key="7">
    <source>
        <dbReference type="ARBA" id="ARBA00023136"/>
    </source>
</evidence>
<dbReference type="Gene3D" id="3.80.10.10">
    <property type="entry name" value="Ribonuclease Inhibitor"/>
    <property type="match status" value="2"/>
</dbReference>
<feature type="region of interest" description="Disordered" evidence="8">
    <location>
        <begin position="529"/>
        <end position="570"/>
    </location>
</feature>
<dbReference type="EMBL" id="JALJOU010000015">
    <property type="protein sequence ID" value="KAK9839625.1"/>
    <property type="molecule type" value="Genomic_DNA"/>
</dbReference>
<dbReference type="PANTHER" id="PTHR48009">
    <property type="entry name" value="LEUCINE-RICH REPEAT (LRR) FAMILY PROTEIN"/>
    <property type="match status" value="1"/>
</dbReference>
<feature type="compositionally biased region" description="Low complexity" evidence="8">
    <location>
        <begin position="671"/>
        <end position="687"/>
    </location>
</feature>
<feature type="compositionally biased region" description="Polar residues" evidence="8">
    <location>
        <begin position="661"/>
        <end position="670"/>
    </location>
</feature>
<dbReference type="Proteomes" id="UP001445335">
    <property type="component" value="Unassembled WGS sequence"/>
</dbReference>
<name>A0AAW1RZT3_9CHLO</name>
<reference evidence="11 12" key="1">
    <citation type="journal article" date="2024" name="Nat. Commun.">
        <title>Phylogenomics reveals the evolutionary origins of lichenization in chlorophyte algae.</title>
        <authorList>
            <person name="Puginier C."/>
            <person name="Libourel C."/>
            <person name="Otte J."/>
            <person name="Skaloud P."/>
            <person name="Haon M."/>
            <person name="Grisel S."/>
            <person name="Petersen M."/>
            <person name="Berrin J.G."/>
            <person name="Delaux P.M."/>
            <person name="Dal Grande F."/>
            <person name="Keller J."/>
        </authorList>
    </citation>
    <scope>NUCLEOTIDE SEQUENCE [LARGE SCALE GENOMIC DNA]</scope>
    <source>
        <strain evidence="11 12">SAG 245.80</strain>
    </source>
</reference>
<accession>A0AAW1RZT3</accession>
<keyword evidence="5" id="KW-0677">Repeat</keyword>
<dbReference type="GO" id="GO:0005930">
    <property type="term" value="C:axoneme"/>
    <property type="evidence" value="ECO:0007669"/>
    <property type="project" value="UniProtKB-SubCell"/>
</dbReference>
<dbReference type="AlphaFoldDB" id="A0AAW1RZT3"/>
<dbReference type="GO" id="GO:0016020">
    <property type="term" value="C:membrane"/>
    <property type="evidence" value="ECO:0007669"/>
    <property type="project" value="UniProtKB-SubCell"/>
</dbReference>